<keyword evidence="3" id="KW-1185">Reference proteome</keyword>
<keyword evidence="1" id="KW-0472">Membrane</keyword>
<dbReference type="RefSeq" id="WP_232399260.1">
    <property type="nucleotide sequence ID" value="NZ_CP102173.1"/>
</dbReference>
<feature type="transmembrane region" description="Helical" evidence="1">
    <location>
        <begin position="148"/>
        <end position="167"/>
    </location>
</feature>
<name>A0ABY5MH47_9ACTN</name>
<evidence type="ECO:0000256" key="1">
    <source>
        <dbReference type="SAM" id="Phobius"/>
    </source>
</evidence>
<gene>
    <name evidence="2" type="ORF">NQV15_07820</name>
</gene>
<feature type="transmembrane region" description="Helical" evidence="1">
    <location>
        <begin position="60"/>
        <end position="78"/>
    </location>
</feature>
<feature type="transmembrane region" description="Helical" evidence="1">
    <location>
        <begin position="19"/>
        <end position="40"/>
    </location>
</feature>
<dbReference type="Proteomes" id="UP001316184">
    <property type="component" value="Chromosome"/>
</dbReference>
<keyword evidence="1" id="KW-1133">Transmembrane helix</keyword>
<sequence length="232" mass="24625">MTDPTTTDRSVRELRREALWQDTLLFSAAFSLGAVLYVAFETIRLAIDDDASGDFWSVSMSDHLVLTGLVVGELFVLVNNGLRQGVRGHSIGKHRVGLAVVDVGTGRPAGAARGLLRGLVTVVLLDLALAAIPIGLPTVLRRLTPEAWHVGGAAYVALLVLLVPLLLSSDRGLADRIAGTEVVRGVGAQAITTEERSKLVGLIEAAGVIGLLTVAIVYIAFFAQLLHFPDLF</sequence>
<accession>A0ABY5MH47</accession>
<evidence type="ECO:0000313" key="3">
    <source>
        <dbReference type="Proteomes" id="UP001316184"/>
    </source>
</evidence>
<dbReference type="EMBL" id="CP102173">
    <property type="protein sequence ID" value="UUP15206.1"/>
    <property type="molecule type" value="Genomic_DNA"/>
</dbReference>
<proteinExistence type="predicted"/>
<protein>
    <submittedName>
        <fullName evidence="2">RDD family protein</fullName>
    </submittedName>
</protein>
<reference evidence="2 3" key="1">
    <citation type="submission" date="2022-08" db="EMBL/GenBank/DDBJ databases">
        <title>novel species in genus Aeromicrobium.</title>
        <authorList>
            <person name="Ye L."/>
        </authorList>
    </citation>
    <scope>NUCLEOTIDE SEQUENCE [LARGE SCALE GENOMIC DNA]</scope>
    <source>
        <strain evidence="3">zg-Y1379</strain>
    </source>
</reference>
<keyword evidence="1" id="KW-0812">Transmembrane</keyword>
<feature type="transmembrane region" description="Helical" evidence="1">
    <location>
        <begin position="115"/>
        <end position="136"/>
    </location>
</feature>
<organism evidence="2 3">
    <name type="scientific">Aeromicrobium wangtongii</name>
    <dbReference type="NCBI Taxonomy" id="2969247"/>
    <lineage>
        <taxon>Bacteria</taxon>
        <taxon>Bacillati</taxon>
        <taxon>Actinomycetota</taxon>
        <taxon>Actinomycetes</taxon>
        <taxon>Propionibacteriales</taxon>
        <taxon>Nocardioidaceae</taxon>
        <taxon>Aeromicrobium</taxon>
    </lineage>
</organism>
<feature type="transmembrane region" description="Helical" evidence="1">
    <location>
        <begin position="199"/>
        <end position="223"/>
    </location>
</feature>
<evidence type="ECO:0000313" key="2">
    <source>
        <dbReference type="EMBL" id="UUP15206.1"/>
    </source>
</evidence>